<reference evidence="2 3" key="1">
    <citation type="journal article" date="2016" name="Nat. Commun.">
        <title>Thousands of microbial genomes shed light on interconnected biogeochemical processes in an aquifer system.</title>
        <authorList>
            <person name="Anantharaman K."/>
            <person name="Brown C.T."/>
            <person name="Hug L.A."/>
            <person name="Sharon I."/>
            <person name="Castelle C.J."/>
            <person name="Probst A.J."/>
            <person name="Thomas B.C."/>
            <person name="Singh A."/>
            <person name="Wilkins M.J."/>
            <person name="Karaoz U."/>
            <person name="Brodie E.L."/>
            <person name="Williams K.H."/>
            <person name="Hubbard S.S."/>
            <person name="Banfield J.F."/>
        </authorList>
    </citation>
    <scope>NUCLEOTIDE SEQUENCE [LARGE SCALE GENOMIC DNA]</scope>
</reference>
<accession>A0A1G2KN83</accession>
<dbReference type="AlphaFoldDB" id="A0A1G2KN83"/>
<evidence type="ECO:0000313" key="3">
    <source>
        <dbReference type="Proteomes" id="UP000179023"/>
    </source>
</evidence>
<keyword evidence="1" id="KW-0175">Coiled coil</keyword>
<protein>
    <submittedName>
        <fullName evidence="2">Uncharacterized protein</fullName>
    </submittedName>
</protein>
<dbReference type="Proteomes" id="UP000179023">
    <property type="component" value="Unassembled WGS sequence"/>
</dbReference>
<feature type="coiled-coil region" evidence="1">
    <location>
        <begin position="151"/>
        <end position="178"/>
    </location>
</feature>
<proteinExistence type="predicted"/>
<evidence type="ECO:0000256" key="1">
    <source>
        <dbReference type="SAM" id="Coils"/>
    </source>
</evidence>
<name>A0A1G2KN83_9BACT</name>
<comment type="caution">
    <text evidence="2">The sequence shown here is derived from an EMBL/GenBank/DDBJ whole genome shotgun (WGS) entry which is preliminary data.</text>
</comment>
<evidence type="ECO:0000313" key="2">
    <source>
        <dbReference type="EMBL" id="OHA00870.1"/>
    </source>
</evidence>
<dbReference type="STRING" id="1802270.A3C07_02265"/>
<sequence length="210" mass="23730">MRRKIQVDQESIVRTMKAEVHGAEGHMTLAKFCQRIAYLAGLSKHLNNPSQSRTVREILEAVTKDAELKLVELRRGKRTMSFIALQEMDVETIKAAKGNYTPRGRKRVAGGKMRARKQRRRARVNSGGVLEVMMRVCSVLKHQGKRRQKAIAQVAEQMARIEARLVSCEEEMQKLRAGISMSGDGADGAYLKRAQRKVLAMLDQIEQEEA</sequence>
<dbReference type="EMBL" id="MHQI01000004">
    <property type="protein sequence ID" value="OHA00870.1"/>
    <property type="molecule type" value="Genomic_DNA"/>
</dbReference>
<gene>
    <name evidence="2" type="ORF">A3C07_02265</name>
</gene>
<organism evidence="2 3">
    <name type="scientific">Candidatus Sungbacteria bacterium RIFCSPHIGHO2_02_FULL_47_11</name>
    <dbReference type="NCBI Taxonomy" id="1802270"/>
    <lineage>
        <taxon>Bacteria</taxon>
        <taxon>Candidatus Sungiibacteriota</taxon>
    </lineage>
</organism>